<evidence type="ECO:0000259" key="2">
    <source>
        <dbReference type="Pfam" id="PF13439"/>
    </source>
</evidence>
<keyword evidence="4" id="KW-1185">Reference proteome</keyword>
<evidence type="ECO:0000313" key="4">
    <source>
        <dbReference type="Proteomes" id="UP000274358"/>
    </source>
</evidence>
<dbReference type="PANTHER" id="PTHR45947">
    <property type="entry name" value="SULFOQUINOVOSYL TRANSFERASE SQD2"/>
    <property type="match status" value="1"/>
</dbReference>
<gene>
    <name evidence="3" type="ORF">EKH80_08505</name>
</gene>
<feature type="domain" description="Glycosyltransferase subfamily 4-like N-terminal" evidence="2">
    <location>
        <begin position="31"/>
        <end position="209"/>
    </location>
</feature>
<proteinExistence type="predicted"/>
<evidence type="ECO:0000259" key="1">
    <source>
        <dbReference type="Pfam" id="PF00534"/>
    </source>
</evidence>
<protein>
    <submittedName>
        <fullName evidence="3">Glycosyltransferase family 4 protein</fullName>
    </submittedName>
</protein>
<dbReference type="EMBL" id="RYYV01000005">
    <property type="protein sequence ID" value="RUL76742.1"/>
    <property type="molecule type" value="Genomic_DNA"/>
</dbReference>
<comment type="caution">
    <text evidence="3">The sequence shown here is derived from an EMBL/GenBank/DDBJ whole genome shotgun (WGS) entry which is preliminary data.</text>
</comment>
<dbReference type="Pfam" id="PF13439">
    <property type="entry name" value="Glyco_transf_4"/>
    <property type="match status" value="1"/>
</dbReference>
<name>A0A432M7N7_9GAMM</name>
<dbReference type="PANTHER" id="PTHR45947:SF3">
    <property type="entry name" value="SULFOQUINOVOSYL TRANSFERASE SQD2"/>
    <property type="match status" value="1"/>
</dbReference>
<dbReference type="Pfam" id="PF00534">
    <property type="entry name" value="Glycos_transf_1"/>
    <property type="match status" value="1"/>
</dbReference>
<dbReference type="RefSeq" id="WP_126684303.1">
    <property type="nucleotide sequence ID" value="NZ_RYYV01000005.1"/>
</dbReference>
<dbReference type="InterPro" id="IPR028098">
    <property type="entry name" value="Glyco_trans_4-like_N"/>
</dbReference>
<sequence>MNDTANHALRPTLVVLASTYPRWSGDPEPAFVHELSRRLVQRFHVIAIVPDALGADQSGLHDGVEVIRYRYAPRLLQTLVNDGGIVSNLRRSRWKLLLLPSFVLAQAWCLWRLLHKTRVDAIHAHWLLPQGLIAVLLRKLSNRRPALLVTSHGADLYALRGYWMNVLKRFVIRNADAVSVVSAAMCSELKRIGAFVESKVAVRPMGVDLLEAFKPDPRVSRSDFELLFVGRLVEKKGLRYLIDVMPNVLESVPDARLTIVGFGPELPCLKKRVDDHGLGHKIQFVGAEPQSRLPAYYQRATVFVAPFVEAESGDQEGLGLVAIEAAGCGCPVVLGDVPGAHGLLDASCAKFVRPKDASELAAAIVELLTDRAGRECLAARARERVAKAVDWGVVSGEYADLIDGVVNARS</sequence>
<organism evidence="3 4">
    <name type="scientific">Dyella choica</name>
    <dbReference type="NCBI Taxonomy" id="1927959"/>
    <lineage>
        <taxon>Bacteria</taxon>
        <taxon>Pseudomonadati</taxon>
        <taxon>Pseudomonadota</taxon>
        <taxon>Gammaproteobacteria</taxon>
        <taxon>Lysobacterales</taxon>
        <taxon>Rhodanobacteraceae</taxon>
        <taxon>Dyella</taxon>
    </lineage>
</organism>
<dbReference type="GO" id="GO:0016757">
    <property type="term" value="F:glycosyltransferase activity"/>
    <property type="evidence" value="ECO:0007669"/>
    <property type="project" value="InterPro"/>
</dbReference>
<dbReference type="SUPFAM" id="SSF53756">
    <property type="entry name" value="UDP-Glycosyltransferase/glycogen phosphorylase"/>
    <property type="match status" value="1"/>
</dbReference>
<dbReference type="OrthoDB" id="4611853at2"/>
<accession>A0A432M7N7</accession>
<reference evidence="3 4" key="1">
    <citation type="submission" date="2018-12" db="EMBL/GenBank/DDBJ databases">
        <title>Dyella dinghuensis sp. nov. DHOA06 and Dyella choica sp. nov. 4M-K27, isolated from forest soil.</title>
        <authorList>
            <person name="Qiu L.-H."/>
            <person name="Gao Z.-H."/>
        </authorList>
    </citation>
    <scope>NUCLEOTIDE SEQUENCE [LARGE SCALE GENOMIC DNA]</scope>
    <source>
        <strain evidence="3 4">4M-K27</strain>
    </source>
</reference>
<dbReference type="Proteomes" id="UP000274358">
    <property type="component" value="Unassembled WGS sequence"/>
</dbReference>
<dbReference type="AlphaFoldDB" id="A0A432M7N7"/>
<dbReference type="Gene3D" id="3.40.50.2000">
    <property type="entry name" value="Glycogen Phosphorylase B"/>
    <property type="match status" value="2"/>
</dbReference>
<feature type="domain" description="Glycosyl transferase family 1" evidence="1">
    <location>
        <begin position="221"/>
        <end position="384"/>
    </location>
</feature>
<keyword evidence="3" id="KW-0808">Transferase</keyword>
<dbReference type="InterPro" id="IPR001296">
    <property type="entry name" value="Glyco_trans_1"/>
</dbReference>
<evidence type="ECO:0000313" key="3">
    <source>
        <dbReference type="EMBL" id="RUL76742.1"/>
    </source>
</evidence>
<dbReference type="InterPro" id="IPR050194">
    <property type="entry name" value="Glycosyltransferase_grp1"/>
</dbReference>